<dbReference type="GO" id="GO:0005886">
    <property type="term" value="C:plasma membrane"/>
    <property type="evidence" value="ECO:0007669"/>
    <property type="project" value="UniProtKB-SubCell"/>
</dbReference>
<keyword evidence="6 7" id="KW-0961">Cell wall biogenesis/degradation</keyword>
<feature type="transmembrane region" description="Helical" evidence="7">
    <location>
        <begin position="16"/>
        <end position="36"/>
    </location>
</feature>
<organism evidence="8 9">
    <name type="scientific">Heyndrickxia ginsengihumi</name>
    <dbReference type="NCBI Taxonomy" id="363870"/>
    <lineage>
        <taxon>Bacteria</taxon>
        <taxon>Bacillati</taxon>
        <taxon>Bacillota</taxon>
        <taxon>Bacilli</taxon>
        <taxon>Bacillales</taxon>
        <taxon>Bacillaceae</taxon>
        <taxon>Heyndrickxia</taxon>
    </lineage>
</organism>
<protein>
    <recommendedName>
        <fullName evidence="7">Endolytic murein transglycosylase</fullName>
        <ecNumber evidence="7">4.2.2.29</ecNumber>
    </recommendedName>
    <alternativeName>
        <fullName evidence="7">Peptidoglycan lytic transglycosylase</fullName>
    </alternativeName>
    <alternativeName>
        <fullName evidence="7">Peptidoglycan polymerization terminase</fullName>
    </alternativeName>
</protein>
<name>A0A6M0P5L6_9BACI</name>
<evidence type="ECO:0000256" key="6">
    <source>
        <dbReference type="ARBA" id="ARBA00023316"/>
    </source>
</evidence>
<dbReference type="Pfam" id="PF02618">
    <property type="entry name" value="YceG"/>
    <property type="match status" value="1"/>
</dbReference>
<dbReference type="GO" id="GO:0071555">
    <property type="term" value="P:cell wall organization"/>
    <property type="evidence" value="ECO:0007669"/>
    <property type="project" value="UniProtKB-KW"/>
</dbReference>
<comment type="similarity">
    <text evidence="7">Belongs to the transglycosylase MltG family.</text>
</comment>
<keyword evidence="2 7" id="KW-0812">Transmembrane</keyword>
<dbReference type="PANTHER" id="PTHR30518:SF2">
    <property type="entry name" value="ENDOLYTIC MUREIN TRANSGLYCOSYLASE"/>
    <property type="match status" value="1"/>
</dbReference>
<evidence type="ECO:0000256" key="7">
    <source>
        <dbReference type="HAMAP-Rule" id="MF_02065"/>
    </source>
</evidence>
<dbReference type="RefSeq" id="WP_025726623.1">
    <property type="nucleotide sequence ID" value="NZ_JAAIWK010000008.1"/>
</dbReference>
<dbReference type="NCBIfam" id="TIGR00247">
    <property type="entry name" value="endolytic transglycosylase MltG"/>
    <property type="match status" value="1"/>
</dbReference>
<comment type="caution">
    <text evidence="8">The sequence shown here is derived from an EMBL/GenBank/DDBJ whole genome shotgun (WGS) entry which is preliminary data.</text>
</comment>
<keyword evidence="1 7" id="KW-1003">Cell membrane</keyword>
<evidence type="ECO:0000256" key="3">
    <source>
        <dbReference type="ARBA" id="ARBA00022989"/>
    </source>
</evidence>
<dbReference type="Gene3D" id="3.30.1490.480">
    <property type="entry name" value="Endolytic murein transglycosylase"/>
    <property type="match status" value="1"/>
</dbReference>
<accession>A0A6M0P5L6</accession>
<dbReference type="PANTHER" id="PTHR30518">
    <property type="entry name" value="ENDOLYTIC MUREIN TRANSGLYCOSYLASE"/>
    <property type="match status" value="1"/>
</dbReference>
<comment type="subcellular location">
    <subcellularLocation>
        <location evidence="7">Cell membrane</location>
        <topology evidence="7">Single-pass membrane protein</topology>
    </subcellularLocation>
</comment>
<dbReference type="Gene3D" id="3.30.160.60">
    <property type="entry name" value="Classic Zinc Finger"/>
    <property type="match status" value="1"/>
</dbReference>
<sequence length="359" mass="40970">MFHFKNLFQDGNKKKTILTVIIVCLLIIIASGYLYIHSALKAVNPHHQTEKRIEIPTGSNVLKIGTILKEHHLIKNPYVFAFYARLHHDENFQAGTFELSTAMTLDEIVQRLQKGGIAAIEFTIPEGTQIDEIAAIVSKHSSYSQQQFLKQVDDPKFIQLMIHKYPNMLTAAILSKQIRHPLEGYLFPATYSFYNKNISLQDMISKMIAKTNDVLSPYQEEREKKQLSVHQLMTMASLVEEEATGDVDREKIASVFYNRLAKNMPLQTDPTVLYAMKQHKEKVVYKDLKVNSPYNTYKHKGLPPGPIGSPGEKSIQAALKPAKTDYLYFLANIHTGKVYFAKTLKEHNALKEKYISKKD</sequence>
<keyword evidence="9" id="KW-1185">Reference proteome</keyword>
<keyword evidence="3 7" id="KW-1133">Transmembrane helix</keyword>
<evidence type="ECO:0000313" key="8">
    <source>
        <dbReference type="EMBL" id="NEY19753.1"/>
    </source>
</evidence>
<reference evidence="8 9" key="1">
    <citation type="submission" date="2020-03" db="EMBL/GenBank/DDBJ databases">
        <title>Bacillus aquiflavi sp. nov., isolated from yellow water of strong flavor Chinese baijiu in Yibin region of China.</title>
        <authorList>
            <person name="Xie J."/>
        </authorList>
    </citation>
    <scope>NUCLEOTIDE SEQUENCE [LARGE SCALE GENOMIC DNA]</scope>
    <source>
        <strain evidence="8 9">Gsoil 114</strain>
    </source>
</reference>
<dbReference type="GO" id="GO:0009252">
    <property type="term" value="P:peptidoglycan biosynthetic process"/>
    <property type="evidence" value="ECO:0007669"/>
    <property type="project" value="UniProtKB-UniRule"/>
</dbReference>
<gene>
    <name evidence="7 8" type="primary">mltG</name>
    <name evidence="8" type="ORF">G4D61_07170</name>
</gene>
<feature type="site" description="Important for catalytic activity" evidence="7">
    <location>
        <position position="242"/>
    </location>
</feature>
<comment type="function">
    <text evidence="7">Functions as a peptidoglycan terminase that cleaves nascent peptidoglycan strands endolytically to terminate their elongation.</text>
</comment>
<evidence type="ECO:0000256" key="4">
    <source>
        <dbReference type="ARBA" id="ARBA00023136"/>
    </source>
</evidence>
<dbReference type="EMBL" id="JAAIWK010000008">
    <property type="protein sequence ID" value="NEY19753.1"/>
    <property type="molecule type" value="Genomic_DNA"/>
</dbReference>
<evidence type="ECO:0000313" key="9">
    <source>
        <dbReference type="Proteomes" id="UP000476934"/>
    </source>
</evidence>
<dbReference type="CDD" id="cd08010">
    <property type="entry name" value="MltG_like"/>
    <property type="match status" value="1"/>
</dbReference>
<comment type="catalytic activity">
    <reaction evidence="7">
        <text>a peptidoglycan chain = a peptidoglycan chain with N-acetyl-1,6-anhydromuramyl-[peptide] at the reducing end + a peptidoglycan chain with N-acetylglucosamine at the non-reducing end.</text>
        <dbReference type="EC" id="4.2.2.29"/>
    </reaction>
</comment>
<evidence type="ECO:0000256" key="1">
    <source>
        <dbReference type="ARBA" id="ARBA00022475"/>
    </source>
</evidence>
<dbReference type="InterPro" id="IPR003770">
    <property type="entry name" value="MLTG-like"/>
</dbReference>
<proteinExistence type="inferred from homology"/>
<evidence type="ECO:0000256" key="5">
    <source>
        <dbReference type="ARBA" id="ARBA00023239"/>
    </source>
</evidence>
<keyword evidence="4 7" id="KW-0472">Membrane</keyword>
<evidence type="ECO:0000256" key="2">
    <source>
        <dbReference type="ARBA" id="ARBA00022692"/>
    </source>
</evidence>
<keyword evidence="5 7" id="KW-0456">Lyase</keyword>
<dbReference type="HAMAP" id="MF_02065">
    <property type="entry name" value="MltG"/>
    <property type="match status" value="1"/>
</dbReference>
<dbReference type="GO" id="GO:0008932">
    <property type="term" value="F:lytic endotransglycosylase activity"/>
    <property type="evidence" value="ECO:0007669"/>
    <property type="project" value="UniProtKB-UniRule"/>
</dbReference>
<dbReference type="AlphaFoldDB" id="A0A6M0P5L6"/>
<dbReference type="EC" id="4.2.2.29" evidence="7"/>
<dbReference type="Proteomes" id="UP000476934">
    <property type="component" value="Unassembled WGS sequence"/>
</dbReference>